<dbReference type="GO" id="GO:0008270">
    <property type="term" value="F:zinc ion binding"/>
    <property type="evidence" value="ECO:0007669"/>
    <property type="project" value="UniProtKB-KW"/>
</dbReference>
<dbReference type="Gene3D" id="3.30.40.10">
    <property type="entry name" value="Zinc/RING finger domain, C3HC4 (zinc finger)"/>
    <property type="match status" value="1"/>
</dbReference>
<name>A0A5N5KJW5_PANHP</name>
<organism evidence="11 12">
    <name type="scientific">Pangasianodon hypophthalmus</name>
    <name type="common">Striped catfish</name>
    <name type="synonym">Helicophagus hypophthalmus</name>
    <dbReference type="NCBI Taxonomy" id="310915"/>
    <lineage>
        <taxon>Eukaryota</taxon>
        <taxon>Metazoa</taxon>
        <taxon>Chordata</taxon>
        <taxon>Craniata</taxon>
        <taxon>Vertebrata</taxon>
        <taxon>Euteleostomi</taxon>
        <taxon>Actinopterygii</taxon>
        <taxon>Neopterygii</taxon>
        <taxon>Teleostei</taxon>
        <taxon>Ostariophysi</taxon>
        <taxon>Siluriformes</taxon>
        <taxon>Pangasiidae</taxon>
        <taxon>Pangasianodon</taxon>
    </lineage>
</organism>
<dbReference type="InterPro" id="IPR013083">
    <property type="entry name" value="Znf_RING/FYVE/PHD"/>
</dbReference>
<dbReference type="InterPro" id="IPR017907">
    <property type="entry name" value="Znf_RING_CS"/>
</dbReference>
<keyword evidence="3" id="KW-0963">Cytoplasm</keyword>
<keyword evidence="6" id="KW-0862">Zinc</keyword>
<dbReference type="SUPFAM" id="SSF57850">
    <property type="entry name" value="RING/U-box"/>
    <property type="match status" value="1"/>
</dbReference>
<comment type="similarity">
    <text evidence="2">Belongs to the TRIM/RBCC family.</text>
</comment>
<dbReference type="InterPro" id="IPR001870">
    <property type="entry name" value="B30.2/SPRY"/>
</dbReference>
<evidence type="ECO:0000256" key="5">
    <source>
        <dbReference type="ARBA" id="ARBA00022771"/>
    </source>
</evidence>
<keyword evidence="12" id="KW-1185">Reference proteome</keyword>
<keyword evidence="4" id="KW-0479">Metal-binding</keyword>
<feature type="coiled-coil region" evidence="8">
    <location>
        <begin position="142"/>
        <end position="220"/>
    </location>
</feature>
<gene>
    <name evidence="11" type="ORF">PHYPO_G00132020</name>
</gene>
<evidence type="ECO:0000256" key="2">
    <source>
        <dbReference type="ARBA" id="ARBA00008518"/>
    </source>
</evidence>
<comment type="subcellular location">
    <subcellularLocation>
        <location evidence="1">Cytoplasm</location>
    </subcellularLocation>
</comment>
<evidence type="ECO:0000256" key="4">
    <source>
        <dbReference type="ARBA" id="ARBA00022723"/>
    </source>
</evidence>
<proteinExistence type="inferred from homology"/>
<dbReference type="Proteomes" id="UP000327468">
    <property type="component" value="Chromosome 23"/>
</dbReference>
<dbReference type="InterPro" id="IPR006574">
    <property type="entry name" value="PRY"/>
</dbReference>
<dbReference type="InterPro" id="IPR001841">
    <property type="entry name" value="Znf_RING"/>
</dbReference>
<dbReference type="Gene3D" id="2.60.120.920">
    <property type="match status" value="1"/>
</dbReference>
<dbReference type="InterPro" id="IPR050143">
    <property type="entry name" value="TRIM/RBCC"/>
</dbReference>
<dbReference type="Pfam" id="PF13765">
    <property type="entry name" value="PRY"/>
    <property type="match status" value="1"/>
</dbReference>
<evidence type="ECO:0000256" key="6">
    <source>
        <dbReference type="ARBA" id="ARBA00022833"/>
    </source>
</evidence>
<protein>
    <recommendedName>
        <fullName evidence="13">RING-type domain-containing protein</fullName>
    </recommendedName>
</protein>
<evidence type="ECO:0008006" key="13">
    <source>
        <dbReference type="Google" id="ProtNLM"/>
    </source>
</evidence>
<dbReference type="CDD" id="cd13733">
    <property type="entry name" value="SPRY_PRY_C-I_1"/>
    <property type="match status" value="1"/>
</dbReference>
<dbReference type="Pfam" id="PF25600">
    <property type="entry name" value="TRIM_CC"/>
    <property type="match status" value="1"/>
</dbReference>
<dbReference type="PRINTS" id="PR01407">
    <property type="entry name" value="BUTYPHLNCDUF"/>
</dbReference>
<dbReference type="InterPro" id="IPR043136">
    <property type="entry name" value="B30.2/SPRY_sf"/>
</dbReference>
<comment type="caution">
    <text evidence="11">The sequence shown here is derived from an EMBL/GenBank/DDBJ whole genome shotgun (WGS) entry which is preliminary data.</text>
</comment>
<evidence type="ECO:0000313" key="12">
    <source>
        <dbReference type="Proteomes" id="UP000327468"/>
    </source>
</evidence>
<evidence type="ECO:0000259" key="10">
    <source>
        <dbReference type="PROSITE" id="PS50188"/>
    </source>
</evidence>
<evidence type="ECO:0000256" key="1">
    <source>
        <dbReference type="ARBA" id="ARBA00004496"/>
    </source>
</evidence>
<evidence type="ECO:0000256" key="3">
    <source>
        <dbReference type="ARBA" id="ARBA00022490"/>
    </source>
</evidence>
<dbReference type="AlphaFoldDB" id="A0A5N5KJW5"/>
<evidence type="ECO:0000259" key="9">
    <source>
        <dbReference type="PROSITE" id="PS50089"/>
    </source>
</evidence>
<dbReference type="InterPro" id="IPR003877">
    <property type="entry name" value="SPRY_dom"/>
</dbReference>
<feature type="domain" description="B30.2/SPRY" evidence="10">
    <location>
        <begin position="275"/>
        <end position="470"/>
    </location>
</feature>
<evidence type="ECO:0000256" key="7">
    <source>
        <dbReference type="PROSITE-ProRule" id="PRU00175"/>
    </source>
</evidence>
<dbReference type="PROSITE" id="PS50089">
    <property type="entry name" value="ZF_RING_2"/>
    <property type="match status" value="1"/>
</dbReference>
<dbReference type="SMART" id="SM00589">
    <property type="entry name" value="PRY"/>
    <property type="match status" value="1"/>
</dbReference>
<dbReference type="SMART" id="SM00449">
    <property type="entry name" value="SPRY"/>
    <property type="match status" value="1"/>
</dbReference>
<keyword evidence="5 7" id="KW-0863">Zinc-finger</keyword>
<dbReference type="GO" id="GO:0005737">
    <property type="term" value="C:cytoplasm"/>
    <property type="evidence" value="ECO:0007669"/>
    <property type="project" value="UniProtKB-SubCell"/>
</dbReference>
<dbReference type="InterPro" id="IPR013320">
    <property type="entry name" value="ConA-like_dom_sf"/>
</dbReference>
<dbReference type="SMART" id="SM00184">
    <property type="entry name" value="RING"/>
    <property type="match status" value="1"/>
</dbReference>
<dbReference type="PROSITE" id="PS50188">
    <property type="entry name" value="B302_SPRY"/>
    <property type="match status" value="1"/>
</dbReference>
<dbReference type="InterPro" id="IPR003879">
    <property type="entry name" value="Butyrophylin_SPRY"/>
</dbReference>
<dbReference type="Pfam" id="PF00622">
    <property type="entry name" value="SPRY"/>
    <property type="match status" value="1"/>
</dbReference>
<accession>A0A5N5KJW5</accession>
<dbReference type="Pfam" id="PF00097">
    <property type="entry name" value="zf-C3HC4"/>
    <property type="match status" value="1"/>
</dbReference>
<dbReference type="FunFam" id="2.60.120.920:FF:000004">
    <property type="entry name" value="Butyrophilin subfamily 1 member A1"/>
    <property type="match status" value="1"/>
</dbReference>
<evidence type="ECO:0000256" key="8">
    <source>
        <dbReference type="SAM" id="Coils"/>
    </source>
</evidence>
<dbReference type="InterPro" id="IPR058030">
    <property type="entry name" value="TRIM8/14/16/25/29/45/65_CC"/>
</dbReference>
<sequence>MTGNGPYLVTVVREAEKETLLNTHSNIQGMASTFSLLSEKHFLCSLCEDIFSNPVTTPCGHSFCKVCLRKYWSRSGSGKCPLCRKAFVSKPHLSVNRILADVTEHYRKSRIDGKLKSVSVGGLLNDTYVQVEKTNTEVEHMIEERIQKMDKLKQSLKLLKSSCLREVQESHRVFSALLSAVEAAHKAVVAEVEEKQQEAEKRVDQLMKQLENEIAELKSGQTTPEDLLDSKEHLRKSFIHLPREMRDWSKVTLETDLCVGFTRKAVSDFINTVRTEANKLSKAELKRLQIYTVEIRLSPRTAHTHLSISDDRKQVRHTTKQQEVPENPKRFERVTNVMSKEAFQSGRHYWEVEVGDKTDWDLGVAKHSVNRKGKFTVSPANGFWMLSRRNGNQYTANTVPPTCLSLTSKPRKVAIYLDYEGGRVSFFCPESGIHIHTFTDKFTERLHPIFNPGRLRGGNNAAPLIITTNFCTI</sequence>
<reference evidence="11 12" key="1">
    <citation type="submission" date="2019-06" db="EMBL/GenBank/DDBJ databases">
        <title>A chromosome-scale genome assembly of the striped catfish, Pangasianodon hypophthalmus.</title>
        <authorList>
            <person name="Wen M."/>
            <person name="Zahm M."/>
            <person name="Roques C."/>
            <person name="Cabau C."/>
            <person name="Klopp C."/>
            <person name="Donnadieu C."/>
            <person name="Jouanno E."/>
            <person name="Avarre J.-C."/>
            <person name="Campet M."/>
            <person name="Ha T.T.T."/>
            <person name="Dugue R."/>
            <person name="Lampietro C."/>
            <person name="Louis A."/>
            <person name="Herpin A."/>
            <person name="Echchiki A."/>
            <person name="Berthelot C."/>
            <person name="Parey E."/>
            <person name="Roest-Crollius H."/>
            <person name="Braasch I."/>
            <person name="Postlethwait J."/>
            <person name="Bobe J."/>
            <person name="Montfort J."/>
            <person name="Bouchez O."/>
            <person name="Begum T."/>
            <person name="Schartl M."/>
            <person name="Guiguen Y."/>
        </authorList>
    </citation>
    <scope>NUCLEOTIDE SEQUENCE [LARGE SCALE GENOMIC DNA]</scope>
    <source>
        <strain evidence="11 12">Indonesia</strain>
        <tissue evidence="11">Blood</tissue>
    </source>
</reference>
<dbReference type="PANTHER" id="PTHR24103">
    <property type="entry name" value="E3 UBIQUITIN-PROTEIN LIGASE TRIM"/>
    <property type="match status" value="1"/>
</dbReference>
<feature type="domain" description="RING-type" evidence="9">
    <location>
        <begin position="44"/>
        <end position="84"/>
    </location>
</feature>
<dbReference type="SUPFAM" id="SSF49899">
    <property type="entry name" value="Concanavalin A-like lectins/glucanases"/>
    <property type="match status" value="1"/>
</dbReference>
<dbReference type="EMBL" id="VFJC01000024">
    <property type="protein sequence ID" value="KAB5530669.1"/>
    <property type="molecule type" value="Genomic_DNA"/>
</dbReference>
<dbReference type="PROSITE" id="PS00518">
    <property type="entry name" value="ZF_RING_1"/>
    <property type="match status" value="1"/>
</dbReference>
<evidence type="ECO:0000313" key="11">
    <source>
        <dbReference type="EMBL" id="KAB5530669.1"/>
    </source>
</evidence>
<keyword evidence="8" id="KW-0175">Coiled coil</keyword>
<dbReference type="InterPro" id="IPR018957">
    <property type="entry name" value="Znf_C3HC4_RING-type"/>
</dbReference>